<dbReference type="HAMAP" id="MF_00227">
    <property type="entry name" value="RNase_P"/>
    <property type="match status" value="1"/>
</dbReference>
<dbReference type="EC" id="3.1.26.5" evidence="7 8"/>
<proteinExistence type="inferred from homology"/>
<dbReference type="InterPro" id="IPR014721">
    <property type="entry name" value="Ribsml_uS5_D2-typ_fold_subgr"/>
</dbReference>
<dbReference type="PROSITE" id="PS00648">
    <property type="entry name" value="RIBONUCLEASE_P"/>
    <property type="match status" value="1"/>
</dbReference>
<dbReference type="Proteomes" id="UP000177803">
    <property type="component" value="Unassembled WGS sequence"/>
</dbReference>
<dbReference type="PANTHER" id="PTHR33992:SF1">
    <property type="entry name" value="RIBONUCLEASE P PROTEIN COMPONENT"/>
    <property type="match status" value="1"/>
</dbReference>
<dbReference type="GO" id="GO:0030677">
    <property type="term" value="C:ribonuclease P complex"/>
    <property type="evidence" value="ECO:0007669"/>
    <property type="project" value="TreeGrafter"/>
</dbReference>
<keyword evidence="2 7" id="KW-0819">tRNA processing</keyword>
<dbReference type="SUPFAM" id="SSF54211">
    <property type="entry name" value="Ribosomal protein S5 domain 2-like"/>
    <property type="match status" value="1"/>
</dbReference>
<name>A0A1F6NJ30_9BACT</name>
<sequence length="130" mass="15603">MLQNDNRLKKKRDFDLIIKHGQWAGDIFINLKWLELAKIREFFPKKDDPNKFEKQLKLAFSVGLKVDKRAVVRNRARRQLREVARLLIKDGRLRDGFYLMFVPKPIIKEKNYAEISQEVELLLRKIKILK</sequence>
<evidence type="ECO:0000256" key="7">
    <source>
        <dbReference type="HAMAP-Rule" id="MF_00227"/>
    </source>
</evidence>
<gene>
    <name evidence="7" type="primary">rnpA</name>
    <name evidence="9" type="ORF">A2261_04160</name>
</gene>
<dbReference type="NCBIfam" id="TIGR00188">
    <property type="entry name" value="rnpA"/>
    <property type="match status" value="1"/>
</dbReference>
<dbReference type="InterPro" id="IPR020568">
    <property type="entry name" value="Ribosomal_Su5_D2-typ_SF"/>
</dbReference>
<dbReference type="GO" id="GO:0004526">
    <property type="term" value="F:ribonuclease P activity"/>
    <property type="evidence" value="ECO:0007669"/>
    <property type="project" value="UniProtKB-UniRule"/>
</dbReference>
<comment type="function">
    <text evidence="1 7">RNaseP catalyzes the removal of the 5'-leader sequence from pre-tRNA to produce the mature 5'-terminus. It can also cleave other RNA substrates such as 4.5S RNA. The protein component plays an auxiliary but essential role in vivo by binding to the 5'-leader sequence and broadening the substrate specificity of the ribozyme.</text>
</comment>
<evidence type="ECO:0000256" key="6">
    <source>
        <dbReference type="ARBA" id="ARBA00022884"/>
    </source>
</evidence>
<dbReference type="EMBL" id="MFQR01000067">
    <property type="protein sequence ID" value="OGH83740.1"/>
    <property type="molecule type" value="Genomic_DNA"/>
</dbReference>
<evidence type="ECO:0000256" key="4">
    <source>
        <dbReference type="ARBA" id="ARBA00022759"/>
    </source>
</evidence>
<evidence type="ECO:0000313" key="9">
    <source>
        <dbReference type="EMBL" id="OGH83740.1"/>
    </source>
</evidence>
<keyword evidence="6 7" id="KW-0694">RNA-binding</keyword>
<evidence type="ECO:0000256" key="8">
    <source>
        <dbReference type="NCBIfam" id="TIGR00188"/>
    </source>
</evidence>
<dbReference type="GO" id="GO:0000049">
    <property type="term" value="F:tRNA binding"/>
    <property type="evidence" value="ECO:0007669"/>
    <property type="project" value="UniProtKB-UniRule"/>
</dbReference>
<dbReference type="Pfam" id="PF00825">
    <property type="entry name" value="Ribonuclease_P"/>
    <property type="match status" value="1"/>
</dbReference>
<keyword evidence="3 7" id="KW-0540">Nuclease</keyword>
<accession>A0A1F6NJ30</accession>
<protein>
    <recommendedName>
        <fullName evidence="7 8">Ribonuclease P protein component</fullName>
        <shortName evidence="7">RNase P protein</shortName>
        <shortName evidence="7">RNaseP protein</shortName>
        <ecNumber evidence="7 8">3.1.26.5</ecNumber>
    </recommendedName>
    <alternativeName>
        <fullName evidence="7">Protein C5</fullName>
    </alternativeName>
</protein>
<dbReference type="GO" id="GO:0042781">
    <property type="term" value="F:3'-tRNA processing endoribonuclease activity"/>
    <property type="evidence" value="ECO:0007669"/>
    <property type="project" value="TreeGrafter"/>
</dbReference>
<comment type="catalytic activity">
    <reaction evidence="7">
        <text>Endonucleolytic cleavage of RNA, removing 5'-extranucleotides from tRNA precursor.</text>
        <dbReference type="EC" id="3.1.26.5"/>
    </reaction>
</comment>
<organism evidence="9 10">
    <name type="scientific">Candidatus Magasanikbacteria bacterium RIFOXYA2_FULL_44_8</name>
    <dbReference type="NCBI Taxonomy" id="1798696"/>
    <lineage>
        <taxon>Bacteria</taxon>
        <taxon>Candidatus Magasanikiibacteriota</taxon>
    </lineage>
</organism>
<keyword evidence="4 7" id="KW-0255">Endonuclease</keyword>
<keyword evidence="5 7" id="KW-0378">Hydrolase</keyword>
<evidence type="ECO:0000313" key="10">
    <source>
        <dbReference type="Proteomes" id="UP000177803"/>
    </source>
</evidence>
<evidence type="ECO:0000256" key="3">
    <source>
        <dbReference type="ARBA" id="ARBA00022722"/>
    </source>
</evidence>
<evidence type="ECO:0000256" key="1">
    <source>
        <dbReference type="ARBA" id="ARBA00002663"/>
    </source>
</evidence>
<comment type="subunit">
    <text evidence="7">Consists of a catalytic RNA component (M1 or rnpB) and a protein subunit.</text>
</comment>
<evidence type="ECO:0000256" key="5">
    <source>
        <dbReference type="ARBA" id="ARBA00022801"/>
    </source>
</evidence>
<dbReference type="Gene3D" id="3.30.230.10">
    <property type="match status" value="1"/>
</dbReference>
<dbReference type="InterPro" id="IPR000100">
    <property type="entry name" value="RNase_P"/>
</dbReference>
<comment type="similarity">
    <text evidence="7">Belongs to the RnpA family.</text>
</comment>
<dbReference type="PANTHER" id="PTHR33992">
    <property type="entry name" value="RIBONUCLEASE P PROTEIN COMPONENT"/>
    <property type="match status" value="1"/>
</dbReference>
<dbReference type="InterPro" id="IPR020539">
    <property type="entry name" value="RNase_P_CS"/>
</dbReference>
<reference evidence="9 10" key="1">
    <citation type="journal article" date="2016" name="Nat. Commun.">
        <title>Thousands of microbial genomes shed light on interconnected biogeochemical processes in an aquifer system.</title>
        <authorList>
            <person name="Anantharaman K."/>
            <person name="Brown C.T."/>
            <person name="Hug L.A."/>
            <person name="Sharon I."/>
            <person name="Castelle C.J."/>
            <person name="Probst A.J."/>
            <person name="Thomas B.C."/>
            <person name="Singh A."/>
            <person name="Wilkins M.J."/>
            <person name="Karaoz U."/>
            <person name="Brodie E.L."/>
            <person name="Williams K.H."/>
            <person name="Hubbard S.S."/>
            <person name="Banfield J.F."/>
        </authorList>
    </citation>
    <scope>NUCLEOTIDE SEQUENCE [LARGE SCALE GENOMIC DNA]</scope>
</reference>
<comment type="caution">
    <text evidence="9">The sequence shown here is derived from an EMBL/GenBank/DDBJ whole genome shotgun (WGS) entry which is preliminary data.</text>
</comment>
<dbReference type="GO" id="GO:0001682">
    <property type="term" value="P:tRNA 5'-leader removal"/>
    <property type="evidence" value="ECO:0007669"/>
    <property type="project" value="UniProtKB-UniRule"/>
</dbReference>
<dbReference type="AlphaFoldDB" id="A0A1F6NJ30"/>
<evidence type="ECO:0000256" key="2">
    <source>
        <dbReference type="ARBA" id="ARBA00022694"/>
    </source>
</evidence>